<dbReference type="GO" id="GO:0016757">
    <property type="term" value="F:glycosyltransferase activity"/>
    <property type="evidence" value="ECO:0007669"/>
    <property type="project" value="UniProtKB-KW"/>
</dbReference>
<comment type="caution">
    <text evidence="3">The sequence shown here is derived from an EMBL/GenBank/DDBJ whole genome shotgun (WGS) entry which is preliminary data.</text>
</comment>
<feature type="region of interest" description="Disordered" evidence="1">
    <location>
        <begin position="218"/>
        <end position="279"/>
    </location>
</feature>
<evidence type="ECO:0000259" key="2">
    <source>
        <dbReference type="Pfam" id="PF13439"/>
    </source>
</evidence>
<name>A0ABD5RIM2_9EURY</name>
<feature type="compositionally biased region" description="Polar residues" evidence="1">
    <location>
        <begin position="218"/>
        <end position="233"/>
    </location>
</feature>
<accession>A0ABD5RIM2</accession>
<organism evidence="3 4">
    <name type="scientific">Halomarina salina</name>
    <dbReference type="NCBI Taxonomy" id="1872699"/>
    <lineage>
        <taxon>Archaea</taxon>
        <taxon>Methanobacteriati</taxon>
        <taxon>Methanobacteriota</taxon>
        <taxon>Stenosarchaea group</taxon>
        <taxon>Halobacteria</taxon>
        <taxon>Halobacteriales</taxon>
        <taxon>Natronomonadaceae</taxon>
        <taxon>Halomarina</taxon>
    </lineage>
</organism>
<dbReference type="Proteomes" id="UP001596099">
    <property type="component" value="Unassembled WGS sequence"/>
</dbReference>
<proteinExistence type="predicted"/>
<reference evidence="3 4" key="1">
    <citation type="journal article" date="2019" name="Int. J. Syst. Evol. Microbiol.">
        <title>The Global Catalogue of Microorganisms (GCM) 10K type strain sequencing project: providing services to taxonomists for standard genome sequencing and annotation.</title>
        <authorList>
            <consortium name="The Broad Institute Genomics Platform"/>
            <consortium name="The Broad Institute Genome Sequencing Center for Infectious Disease"/>
            <person name="Wu L."/>
            <person name="Ma J."/>
        </authorList>
    </citation>
    <scope>NUCLEOTIDE SEQUENCE [LARGE SCALE GENOMIC DNA]</scope>
    <source>
        <strain evidence="3 4">CGMCC 1.12543</strain>
    </source>
</reference>
<evidence type="ECO:0000313" key="4">
    <source>
        <dbReference type="Proteomes" id="UP001596099"/>
    </source>
</evidence>
<evidence type="ECO:0000313" key="3">
    <source>
        <dbReference type="EMBL" id="MFC5970437.1"/>
    </source>
</evidence>
<dbReference type="RefSeq" id="WP_247419546.1">
    <property type="nucleotide sequence ID" value="NZ_JALLGW010000002.1"/>
</dbReference>
<dbReference type="AlphaFoldDB" id="A0ABD5RIM2"/>
<keyword evidence="3" id="KW-0328">Glycosyltransferase</keyword>
<dbReference type="EC" id="2.4.-.-" evidence="3"/>
<dbReference type="SUPFAM" id="SSF53756">
    <property type="entry name" value="UDP-Glycosyltransferase/glycogen phosphorylase"/>
    <property type="match status" value="1"/>
</dbReference>
<dbReference type="InterPro" id="IPR028098">
    <property type="entry name" value="Glyco_trans_4-like_N"/>
</dbReference>
<protein>
    <submittedName>
        <fullName evidence="3">Glycosyltransferase</fullName>
        <ecNumber evidence="3">2.4.-.-</ecNumber>
    </submittedName>
</protein>
<sequence length="403" mass="44232">MNIAIVVTHTRDWRSLAPAREMELTRRLAERQSAAGHEVTVFCTQFWDGYASTLRRDGVTYRAVTVAPAKAAFTARLPVLVAAARPDVVHAAPTPASAVVAAKQGARLAGAPLVVGWEGHEVPSGRLEGRAARAPDGVAVPSSLVGTRARKAGTPERRVRTIPQAIDFERVERVDPVGSYDVVAATPLDEYANLDALLLSLAELRRRDWSALLVDTATEGTQNRSTPTPTQGRSPDDDAVPDTNEARSDGGTESTAEADGQSATDDDAEPSPRAAVDRQLSDLRIADRVTVADGMDRDERLAHYRGAHVFVQTRAREWFARELLWALACGCVGVVEYQAASSAHELLVDHDRGFRVTTPEEIEDAIREAGEMERRTVDPKLRRYDWERIVEEYVEFYRESGEE</sequence>
<dbReference type="Gene3D" id="3.40.50.2000">
    <property type="entry name" value="Glycogen Phosphorylase B"/>
    <property type="match status" value="2"/>
</dbReference>
<gene>
    <name evidence="3" type="ORF">ACFPYI_03760</name>
</gene>
<keyword evidence="3" id="KW-0808">Transferase</keyword>
<feature type="domain" description="Glycosyltransferase subfamily 4-like N-terminal" evidence="2">
    <location>
        <begin position="25"/>
        <end position="170"/>
    </location>
</feature>
<dbReference type="Pfam" id="PF13439">
    <property type="entry name" value="Glyco_transf_4"/>
    <property type="match status" value="1"/>
</dbReference>
<keyword evidence="4" id="KW-1185">Reference proteome</keyword>
<dbReference type="PANTHER" id="PTHR12526">
    <property type="entry name" value="GLYCOSYLTRANSFERASE"/>
    <property type="match status" value="1"/>
</dbReference>
<dbReference type="PANTHER" id="PTHR12526:SF630">
    <property type="entry name" value="GLYCOSYLTRANSFERASE"/>
    <property type="match status" value="1"/>
</dbReference>
<dbReference type="EMBL" id="JBHSQH010000001">
    <property type="protein sequence ID" value="MFC5970437.1"/>
    <property type="molecule type" value="Genomic_DNA"/>
</dbReference>
<evidence type="ECO:0000256" key="1">
    <source>
        <dbReference type="SAM" id="MobiDB-lite"/>
    </source>
</evidence>